<keyword evidence="3" id="KW-0396">Initiation factor</keyword>
<dbReference type="OrthoDB" id="2473397at2"/>
<dbReference type="InterPro" id="IPR007730">
    <property type="entry name" value="SPOR-like_dom"/>
</dbReference>
<dbReference type="RefSeq" id="WP_103051727.1">
    <property type="nucleotide sequence ID" value="NZ_POWF01000002.1"/>
</dbReference>
<comment type="caution">
    <text evidence="3">The sequence shown here is derived from an EMBL/GenBank/DDBJ whole genome shotgun (WGS) entry which is preliminary data.</text>
</comment>
<dbReference type="AlphaFoldDB" id="A0A2K1E167"/>
<evidence type="ECO:0000256" key="1">
    <source>
        <dbReference type="SAM" id="SignalP"/>
    </source>
</evidence>
<dbReference type="EMBL" id="POWF01000002">
    <property type="protein sequence ID" value="PNQ74032.1"/>
    <property type="molecule type" value="Genomic_DNA"/>
</dbReference>
<keyword evidence="1" id="KW-0732">Signal</keyword>
<proteinExistence type="predicted"/>
<organism evidence="3 4">
    <name type="scientific">Hanstruepera neustonica</name>
    <dbReference type="NCBI Taxonomy" id="1445657"/>
    <lineage>
        <taxon>Bacteria</taxon>
        <taxon>Pseudomonadati</taxon>
        <taxon>Bacteroidota</taxon>
        <taxon>Flavobacteriia</taxon>
        <taxon>Flavobacteriales</taxon>
        <taxon>Flavobacteriaceae</taxon>
        <taxon>Hanstruepera</taxon>
    </lineage>
</organism>
<keyword evidence="3" id="KW-0648">Protein biosynthesis</keyword>
<sequence>MKLLNIKFLIPTLFLAVITIHTSHAQQGRVVINQDDDLVKLLALKRDMNLNDNDSDRYKIQIFSGNRHDDAQKAKSKLQAKLPNLPVSLEFETPNYKVWVGNFRSRLEADRSLVKVQKEFQNAFVFKPKKEKE</sequence>
<dbReference type="GO" id="GO:0003743">
    <property type="term" value="F:translation initiation factor activity"/>
    <property type="evidence" value="ECO:0007669"/>
    <property type="project" value="UniProtKB-KW"/>
</dbReference>
<evidence type="ECO:0000259" key="2">
    <source>
        <dbReference type="PROSITE" id="PS51724"/>
    </source>
</evidence>
<feature type="signal peptide" evidence="1">
    <location>
        <begin position="1"/>
        <end position="25"/>
    </location>
</feature>
<feature type="domain" description="SPOR" evidence="2">
    <location>
        <begin position="52"/>
        <end position="132"/>
    </location>
</feature>
<dbReference type="Gene3D" id="3.30.70.1070">
    <property type="entry name" value="Sporulation related repeat"/>
    <property type="match status" value="1"/>
</dbReference>
<reference evidence="3 4" key="1">
    <citation type="submission" date="2018-01" db="EMBL/GenBank/DDBJ databases">
        <title>The draft genome of Hanstruepera neustonica JCM19743.</title>
        <authorList>
            <person name="He R.-H."/>
            <person name="Du Z.-J."/>
        </authorList>
    </citation>
    <scope>NUCLEOTIDE SEQUENCE [LARGE SCALE GENOMIC DNA]</scope>
    <source>
        <strain evidence="3 4">JCM19743</strain>
    </source>
</reference>
<dbReference type="InterPro" id="IPR036680">
    <property type="entry name" value="SPOR-like_sf"/>
</dbReference>
<dbReference type="PROSITE" id="PS51724">
    <property type="entry name" value="SPOR"/>
    <property type="match status" value="1"/>
</dbReference>
<gene>
    <name evidence="3" type="ORF">C1T31_06845</name>
</gene>
<protein>
    <submittedName>
        <fullName evidence="3">Translation initiation factor IF-2</fullName>
    </submittedName>
</protein>
<accession>A0A2K1E167</accession>
<evidence type="ECO:0000313" key="3">
    <source>
        <dbReference type="EMBL" id="PNQ74032.1"/>
    </source>
</evidence>
<name>A0A2K1E167_9FLAO</name>
<dbReference type="SUPFAM" id="SSF110997">
    <property type="entry name" value="Sporulation related repeat"/>
    <property type="match status" value="1"/>
</dbReference>
<dbReference type="Proteomes" id="UP000236641">
    <property type="component" value="Unassembled WGS sequence"/>
</dbReference>
<dbReference type="GO" id="GO:0042834">
    <property type="term" value="F:peptidoglycan binding"/>
    <property type="evidence" value="ECO:0007669"/>
    <property type="project" value="InterPro"/>
</dbReference>
<evidence type="ECO:0000313" key="4">
    <source>
        <dbReference type="Proteomes" id="UP000236641"/>
    </source>
</evidence>
<keyword evidence="4" id="KW-1185">Reference proteome</keyword>
<dbReference type="Pfam" id="PF05036">
    <property type="entry name" value="SPOR"/>
    <property type="match status" value="1"/>
</dbReference>
<feature type="chain" id="PRO_5014461556" evidence="1">
    <location>
        <begin position="26"/>
        <end position="133"/>
    </location>
</feature>